<dbReference type="Pfam" id="PF17768">
    <property type="entry name" value="RecJ_OB"/>
    <property type="match status" value="1"/>
</dbReference>
<evidence type="ECO:0000256" key="1">
    <source>
        <dbReference type="ARBA" id="ARBA00022801"/>
    </source>
</evidence>
<gene>
    <name evidence="3" type="ORF">COX46_05030</name>
</gene>
<dbReference type="AlphaFoldDB" id="A0A2G9Y967"/>
<name>A0A2G9Y967_9BACT</name>
<dbReference type="EMBL" id="PCRF01000247">
    <property type="protein sequence ID" value="PIP15757.1"/>
    <property type="molecule type" value="Genomic_DNA"/>
</dbReference>
<dbReference type="Gene3D" id="2.40.50.460">
    <property type="match status" value="1"/>
</dbReference>
<dbReference type="PANTHER" id="PTHR30255:SF2">
    <property type="entry name" value="SINGLE-STRANDED-DNA-SPECIFIC EXONUCLEASE RECJ"/>
    <property type="match status" value="1"/>
</dbReference>
<feature type="domain" description="RecJ OB" evidence="2">
    <location>
        <begin position="78"/>
        <end position="182"/>
    </location>
</feature>
<organism evidence="3 4">
    <name type="scientific">bacterium (Candidatus Ratteibacteria) CG23_combo_of_CG06-09_8_20_14_all_48_7</name>
    <dbReference type="NCBI Taxonomy" id="2014292"/>
    <lineage>
        <taxon>Bacteria</taxon>
        <taxon>Candidatus Ratteibacteria</taxon>
    </lineage>
</organism>
<evidence type="ECO:0000313" key="4">
    <source>
        <dbReference type="Proteomes" id="UP000230392"/>
    </source>
</evidence>
<dbReference type="PANTHER" id="PTHR30255">
    <property type="entry name" value="SINGLE-STRANDED-DNA-SPECIFIC EXONUCLEASE RECJ"/>
    <property type="match status" value="1"/>
</dbReference>
<evidence type="ECO:0000259" key="2">
    <source>
        <dbReference type="Pfam" id="PF17768"/>
    </source>
</evidence>
<dbReference type="InterPro" id="IPR051673">
    <property type="entry name" value="SSDNA_exonuclease_RecJ"/>
</dbReference>
<sequence length="188" mass="20774">MVFTLTQHTAKGSGRSIPGFNLFEAVQASRSLLINYGGHHKAVGVTLSLQNMEAFRKSLLGFAKDRIMPETLKEKVRIEALLPLAEVTPELVREMEMLVPYGQDNPAPILASLNLEVQKYSRVVGNRHLKLWLRQGNVFRQAIGFGLGDLQIALPAGLRVDVAYTSKLAVNEGIPQIELAIKSLRESD</sequence>
<dbReference type="GO" id="GO:0016787">
    <property type="term" value="F:hydrolase activity"/>
    <property type="evidence" value="ECO:0007669"/>
    <property type="project" value="UniProtKB-KW"/>
</dbReference>
<protein>
    <recommendedName>
        <fullName evidence="2">RecJ OB domain-containing protein</fullName>
    </recommendedName>
</protein>
<dbReference type="InterPro" id="IPR041122">
    <property type="entry name" value="RecJ_OB"/>
</dbReference>
<dbReference type="SUPFAM" id="SSF64182">
    <property type="entry name" value="DHH phosphoesterases"/>
    <property type="match status" value="1"/>
</dbReference>
<keyword evidence="1" id="KW-0378">Hydrolase</keyword>
<accession>A0A2G9Y967</accession>
<reference evidence="3 4" key="1">
    <citation type="submission" date="2017-09" db="EMBL/GenBank/DDBJ databases">
        <title>Depth-based differentiation of microbial function through sediment-hosted aquifers and enrichment of novel symbionts in the deep terrestrial subsurface.</title>
        <authorList>
            <person name="Probst A.J."/>
            <person name="Ladd B."/>
            <person name="Jarett J.K."/>
            <person name="Geller-Mcgrath D.E."/>
            <person name="Sieber C.M."/>
            <person name="Emerson J.B."/>
            <person name="Anantharaman K."/>
            <person name="Thomas B.C."/>
            <person name="Malmstrom R."/>
            <person name="Stieglmeier M."/>
            <person name="Klingl A."/>
            <person name="Woyke T."/>
            <person name="Ryan C.M."/>
            <person name="Banfield J.F."/>
        </authorList>
    </citation>
    <scope>NUCLEOTIDE SEQUENCE [LARGE SCALE GENOMIC DNA]</scope>
    <source>
        <strain evidence="3">CG23_combo_of_CG06-09_8_20_14_all_48_7</strain>
    </source>
</reference>
<dbReference type="Proteomes" id="UP000230392">
    <property type="component" value="Unassembled WGS sequence"/>
</dbReference>
<evidence type="ECO:0000313" key="3">
    <source>
        <dbReference type="EMBL" id="PIP15757.1"/>
    </source>
</evidence>
<dbReference type="InterPro" id="IPR038763">
    <property type="entry name" value="DHH_sf"/>
</dbReference>
<proteinExistence type="predicted"/>
<comment type="caution">
    <text evidence="3">The sequence shown here is derived from an EMBL/GenBank/DDBJ whole genome shotgun (WGS) entry which is preliminary data.</text>
</comment>